<dbReference type="Proteomes" id="UP000315673">
    <property type="component" value="Chromosome"/>
</dbReference>
<sequence>MNRLDAWRSDWRSQIDAETPEFVGGFPPNRLSDRRVFEAFTVALLSGNARWDRIAAVRPALSEPFHHYDLARFAALSDVNIDQTLVPWFARHRAGSAGLAQGLRRLRRTATVLEAHGSYEYLRDVFAAADGSPDRAAVLLGHSSQWKLPGFGIALAAEALRLLGFDLSKPDRHVLRALGSWDIVAFSRWDRKGEFTAPQARPKELASAMTAVRALAADNEVGTSVCTSVIWTAGAVSGARLTNAEFAALAMEASGKDLTSMDRGRKDGETTV</sequence>
<reference evidence="1 2" key="1">
    <citation type="submission" date="2019-07" db="EMBL/GenBank/DDBJ databases">
        <title>Full genome sequence of Sphingomonas sp. 4R-6-7(HKS19).</title>
        <authorList>
            <person name="Im W.-T."/>
        </authorList>
    </citation>
    <scope>NUCLEOTIDE SEQUENCE [LARGE SCALE GENOMIC DNA]</scope>
    <source>
        <strain evidence="1 2">HKS19</strain>
    </source>
</reference>
<proteinExistence type="predicted"/>
<dbReference type="EMBL" id="CP042306">
    <property type="protein sequence ID" value="QDZ06789.1"/>
    <property type="molecule type" value="Genomic_DNA"/>
</dbReference>
<dbReference type="AlphaFoldDB" id="A0A5B8LFY5"/>
<gene>
    <name evidence="1" type="ORF">FPZ24_04285</name>
</gene>
<name>A0A5B8LFY5_9SPHN</name>
<keyword evidence="2" id="KW-1185">Reference proteome</keyword>
<dbReference type="OrthoDB" id="9795156at2"/>
<protein>
    <recommendedName>
        <fullName evidence="3">3-methyladenine DNA glycosylase</fullName>
    </recommendedName>
</protein>
<evidence type="ECO:0008006" key="3">
    <source>
        <dbReference type="Google" id="ProtNLM"/>
    </source>
</evidence>
<dbReference type="RefSeq" id="WP_146569873.1">
    <property type="nucleotide sequence ID" value="NZ_CP042306.1"/>
</dbReference>
<evidence type="ECO:0000313" key="1">
    <source>
        <dbReference type="EMBL" id="QDZ06789.1"/>
    </source>
</evidence>
<organism evidence="1 2">
    <name type="scientific">Sphingomonas panacisoli</name>
    <dbReference type="NCBI Taxonomy" id="1813879"/>
    <lineage>
        <taxon>Bacteria</taxon>
        <taxon>Pseudomonadati</taxon>
        <taxon>Pseudomonadota</taxon>
        <taxon>Alphaproteobacteria</taxon>
        <taxon>Sphingomonadales</taxon>
        <taxon>Sphingomonadaceae</taxon>
        <taxon>Sphingomonas</taxon>
    </lineage>
</organism>
<evidence type="ECO:0000313" key="2">
    <source>
        <dbReference type="Proteomes" id="UP000315673"/>
    </source>
</evidence>
<accession>A0A5B8LFY5</accession>
<dbReference type="KEGG" id="spai:FPZ24_04285"/>